<dbReference type="GO" id="GO:0005737">
    <property type="term" value="C:cytoplasm"/>
    <property type="evidence" value="ECO:0007669"/>
    <property type="project" value="UniProtKB-SubCell"/>
</dbReference>
<evidence type="ECO:0000259" key="8">
    <source>
        <dbReference type="Pfam" id="PF21982"/>
    </source>
</evidence>
<organism evidence="9 10">
    <name type="scientific">Simiduia aestuariiviva</name>
    <dbReference type="NCBI Taxonomy" id="1510459"/>
    <lineage>
        <taxon>Bacteria</taxon>
        <taxon>Pseudomonadati</taxon>
        <taxon>Pseudomonadota</taxon>
        <taxon>Gammaproteobacteria</taxon>
        <taxon>Cellvibrionales</taxon>
        <taxon>Cellvibrionaceae</taxon>
        <taxon>Simiduia</taxon>
    </lineage>
</organism>
<dbReference type="Gene3D" id="1.10.10.10">
    <property type="entry name" value="Winged helix-like DNA-binding domain superfamily/Winged helix DNA-binding domain"/>
    <property type="match status" value="3"/>
</dbReference>
<evidence type="ECO:0000256" key="5">
    <source>
        <dbReference type="HAMAP-Rule" id="MF_01114"/>
    </source>
</evidence>
<comment type="caution">
    <text evidence="9">The sequence shown here is derived from an EMBL/GenBank/DDBJ whole genome shotgun (WGS) entry which is preliminary data.</text>
</comment>
<keyword evidence="10" id="KW-1185">Reference proteome</keyword>
<dbReference type="Proteomes" id="UP000559987">
    <property type="component" value="Unassembled WGS sequence"/>
</dbReference>
<evidence type="ECO:0000259" key="6">
    <source>
        <dbReference type="Pfam" id="PF02631"/>
    </source>
</evidence>
<evidence type="ECO:0000313" key="10">
    <source>
        <dbReference type="Proteomes" id="UP000559987"/>
    </source>
</evidence>
<evidence type="ECO:0000256" key="1">
    <source>
        <dbReference type="ARBA" id="ARBA00004496"/>
    </source>
</evidence>
<dbReference type="PANTHER" id="PTHR33602:SF1">
    <property type="entry name" value="REGULATORY PROTEIN RECX FAMILY PROTEIN"/>
    <property type="match status" value="1"/>
</dbReference>
<name>A0A839UMK1_9GAMM</name>
<protein>
    <recommendedName>
        <fullName evidence="3 5">Regulatory protein RecX</fullName>
    </recommendedName>
</protein>
<evidence type="ECO:0000256" key="3">
    <source>
        <dbReference type="ARBA" id="ARBA00018111"/>
    </source>
</evidence>
<dbReference type="EMBL" id="JACHXZ010000002">
    <property type="protein sequence ID" value="MBB3167991.1"/>
    <property type="molecule type" value="Genomic_DNA"/>
</dbReference>
<dbReference type="RefSeq" id="WP_183909312.1">
    <property type="nucleotide sequence ID" value="NZ_JACHXZ010000002.1"/>
</dbReference>
<proteinExistence type="inferred from homology"/>
<keyword evidence="4 5" id="KW-0963">Cytoplasm</keyword>
<comment type="subcellular location">
    <subcellularLocation>
        <location evidence="1 5">Cytoplasm</location>
    </subcellularLocation>
</comment>
<feature type="domain" description="RecX third three-helical" evidence="7">
    <location>
        <begin position="108"/>
        <end position="150"/>
    </location>
</feature>
<dbReference type="Pfam" id="PF21982">
    <property type="entry name" value="RecX_HTH1"/>
    <property type="match status" value="1"/>
</dbReference>
<dbReference type="HAMAP" id="MF_01114">
    <property type="entry name" value="RecX"/>
    <property type="match status" value="1"/>
</dbReference>
<feature type="domain" description="RecX first three-helical" evidence="8">
    <location>
        <begin position="14"/>
        <end position="52"/>
    </location>
</feature>
<sequence>MRSSSSALITESEAMDMCIRLLARRDYSAGNLRKKLAAKSVNEDIVHRVLTRIQELGYQDDVRYAAAYVRYGISQGKGPGWIAAQLFQKGIEKNLIDESLASAEVDWSELAAQQLRRKFRQAVEDQKELARCFRYLASRGFQPDVIKSAVDGLKSDAAY</sequence>
<dbReference type="PANTHER" id="PTHR33602">
    <property type="entry name" value="REGULATORY PROTEIN RECX FAMILY PROTEIN"/>
    <property type="match status" value="1"/>
</dbReference>
<dbReference type="InterPro" id="IPR036388">
    <property type="entry name" value="WH-like_DNA-bd_sf"/>
</dbReference>
<evidence type="ECO:0000259" key="7">
    <source>
        <dbReference type="Pfam" id="PF21981"/>
    </source>
</evidence>
<evidence type="ECO:0000256" key="2">
    <source>
        <dbReference type="ARBA" id="ARBA00009695"/>
    </source>
</evidence>
<comment type="function">
    <text evidence="5">Modulates RecA activity.</text>
</comment>
<dbReference type="Pfam" id="PF21981">
    <property type="entry name" value="RecX_HTH3"/>
    <property type="match status" value="1"/>
</dbReference>
<evidence type="ECO:0000256" key="4">
    <source>
        <dbReference type="ARBA" id="ARBA00022490"/>
    </source>
</evidence>
<dbReference type="InterPro" id="IPR053926">
    <property type="entry name" value="RecX_HTH_1st"/>
</dbReference>
<reference evidence="9 10" key="1">
    <citation type="submission" date="2020-08" db="EMBL/GenBank/DDBJ databases">
        <title>Genomic Encyclopedia of Type Strains, Phase III (KMG-III): the genomes of soil and plant-associated and newly described type strains.</title>
        <authorList>
            <person name="Whitman W."/>
        </authorList>
    </citation>
    <scope>NUCLEOTIDE SEQUENCE [LARGE SCALE GENOMIC DNA]</scope>
    <source>
        <strain evidence="9 10">CECT 8571</strain>
    </source>
</reference>
<accession>A0A839UMK1</accession>
<dbReference type="InterPro" id="IPR003783">
    <property type="entry name" value="Regulatory_RecX"/>
</dbReference>
<dbReference type="Pfam" id="PF02631">
    <property type="entry name" value="RecX_HTH2"/>
    <property type="match status" value="1"/>
</dbReference>
<gene>
    <name evidence="5" type="primary">recX</name>
    <name evidence="9" type="ORF">FHS30_001175</name>
</gene>
<dbReference type="AlphaFoldDB" id="A0A839UMK1"/>
<dbReference type="GO" id="GO:0006282">
    <property type="term" value="P:regulation of DNA repair"/>
    <property type="evidence" value="ECO:0007669"/>
    <property type="project" value="UniProtKB-UniRule"/>
</dbReference>
<evidence type="ECO:0000313" key="9">
    <source>
        <dbReference type="EMBL" id="MBB3167991.1"/>
    </source>
</evidence>
<dbReference type="InterPro" id="IPR053925">
    <property type="entry name" value="RecX_HTH_3rd"/>
</dbReference>
<comment type="similarity">
    <text evidence="2 5">Belongs to the RecX family.</text>
</comment>
<feature type="domain" description="RecX second three-helical" evidence="6">
    <location>
        <begin position="60"/>
        <end position="100"/>
    </location>
</feature>
<dbReference type="InterPro" id="IPR053924">
    <property type="entry name" value="RecX_HTH_2nd"/>
</dbReference>